<dbReference type="Gene3D" id="1.10.10.10">
    <property type="entry name" value="Winged helix-like DNA-binding domain superfamily/Winged helix DNA-binding domain"/>
    <property type="match status" value="1"/>
</dbReference>
<feature type="compositionally biased region" description="Basic and acidic residues" evidence="2">
    <location>
        <begin position="87"/>
        <end position="106"/>
    </location>
</feature>
<evidence type="ECO:0000256" key="2">
    <source>
        <dbReference type="SAM" id="MobiDB-lite"/>
    </source>
</evidence>
<organism evidence="4 5">
    <name type="scientific">Cutibacterium equinum</name>
    <dbReference type="NCBI Taxonomy" id="3016342"/>
    <lineage>
        <taxon>Bacteria</taxon>
        <taxon>Bacillati</taxon>
        <taxon>Actinomycetota</taxon>
        <taxon>Actinomycetes</taxon>
        <taxon>Propionibacteriales</taxon>
        <taxon>Propionibacteriaceae</taxon>
        <taxon>Cutibacterium</taxon>
    </lineage>
</organism>
<feature type="domain" description="Methylated-DNA-[protein]-cysteine S-methyltransferase DNA binding" evidence="3">
    <location>
        <begin position="6"/>
        <end position="62"/>
    </location>
</feature>
<dbReference type="SUPFAM" id="SSF46767">
    <property type="entry name" value="Methylated DNA-protein cysteine methyltransferase, C-terminal domain"/>
    <property type="match status" value="1"/>
</dbReference>
<gene>
    <name evidence="4" type="ORF">O6R08_03255</name>
</gene>
<dbReference type="InterPro" id="IPR014048">
    <property type="entry name" value="MethylDNA_cys_MeTrfase_DNA-bd"/>
</dbReference>
<evidence type="ECO:0000313" key="4">
    <source>
        <dbReference type="EMBL" id="WCC80539.1"/>
    </source>
</evidence>
<dbReference type="Pfam" id="PF01035">
    <property type="entry name" value="DNA_binding_1"/>
    <property type="match status" value="1"/>
</dbReference>
<dbReference type="InterPro" id="IPR036217">
    <property type="entry name" value="MethylDNA_cys_MeTrfase_DNAb"/>
</dbReference>
<evidence type="ECO:0000313" key="5">
    <source>
        <dbReference type="Proteomes" id="UP001212097"/>
    </source>
</evidence>
<evidence type="ECO:0000259" key="3">
    <source>
        <dbReference type="Pfam" id="PF01035"/>
    </source>
</evidence>
<keyword evidence="1" id="KW-0227">DNA damage</keyword>
<protein>
    <submittedName>
        <fullName evidence="4">MGMT family protein</fullName>
    </submittedName>
</protein>
<evidence type="ECO:0000256" key="1">
    <source>
        <dbReference type="ARBA" id="ARBA00022763"/>
    </source>
</evidence>
<proteinExistence type="predicted"/>
<dbReference type="RefSeq" id="WP_271418719.1">
    <property type="nucleotide sequence ID" value="NZ_CP115668.1"/>
</dbReference>
<sequence length="106" mass="12043">MRSIVDDVLAAVEALPPRTVVSYSDIAELVGTSPRRVGTIMANHGHEVQWWRVTNIRGTLPDHLMAEAHRHWDDEGLGGGVAMLRSHAPDPQEWEREWQALRSQEW</sequence>
<feature type="region of interest" description="Disordered" evidence="2">
    <location>
        <begin position="83"/>
        <end position="106"/>
    </location>
</feature>
<dbReference type="InterPro" id="IPR036388">
    <property type="entry name" value="WH-like_DNA-bd_sf"/>
</dbReference>
<dbReference type="Proteomes" id="UP001212097">
    <property type="component" value="Chromosome"/>
</dbReference>
<name>A0ABY7R156_9ACTN</name>
<keyword evidence="5" id="KW-1185">Reference proteome</keyword>
<accession>A0ABY7R156</accession>
<reference evidence="4 5" key="1">
    <citation type="submission" date="2023-06" db="EMBL/GenBank/DDBJ databases">
        <title>The Gram-positive Non-spore-bearing Anaerobic Bacilli of Human Feces.</title>
        <authorList>
            <person name="Eggerth A.H."/>
        </authorList>
    </citation>
    <scope>NUCLEOTIDE SEQUENCE [LARGE SCALE GENOMIC DNA]</scope>
    <source>
        <strain evidence="4 5">CBA3108</strain>
    </source>
</reference>
<dbReference type="EMBL" id="CP115668">
    <property type="protein sequence ID" value="WCC80539.1"/>
    <property type="molecule type" value="Genomic_DNA"/>
</dbReference>
<dbReference type="CDD" id="cd06445">
    <property type="entry name" value="ATase"/>
    <property type="match status" value="1"/>
</dbReference>